<evidence type="ECO:0000256" key="1">
    <source>
        <dbReference type="SAM" id="Phobius"/>
    </source>
</evidence>
<dbReference type="InterPro" id="IPR012902">
    <property type="entry name" value="N_methyl_site"/>
</dbReference>
<protein>
    <recommendedName>
        <fullName evidence="4">Prepilin-type N-terminal cleavage/methylation domain-containing protein</fullName>
    </recommendedName>
</protein>
<dbReference type="AlphaFoldDB" id="A0A1G1Y1R8"/>
<evidence type="ECO:0000313" key="2">
    <source>
        <dbReference type="EMBL" id="OGY46171.1"/>
    </source>
</evidence>
<evidence type="ECO:0000313" key="3">
    <source>
        <dbReference type="Proteomes" id="UP000176241"/>
    </source>
</evidence>
<comment type="caution">
    <text evidence="2">The sequence shown here is derived from an EMBL/GenBank/DDBJ whole genome shotgun (WGS) entry which is preliminary data.</text>
</comment>
<evidence type="ECO:0008006" key="4">
    <source>
        <dbReference type="Google" id="ProtNLM"/>
    </source>
</evidence>
<dbReference type="EMBL" id="MHIC01000001">
    <property type="protein sequence ID" value="OGY46171.1"/>
    <property type="molecule type" value="Genomic_DNA"/>
</dbReference>
<proteinExistence type="predicted"/>
<dbReference type="Pfam" id="PF07963">
    <property type="entry name" value="N_methyl"/>
    <property type="match status" value="1"/>
</dbReference>
<name>A0A1G1Y1R8_9BACT</name>
<dbReference type="STRING" id="1797533.A2731_03230"/>
<keyword evidence="1" id="KW-1133">Transmembrane helix</keyword>
<dbReference type="Proteomes" id="UP000176241">
    <property type="component" value="Unassembled WGS sequence"/>
</dbReference>
<organism evidence="2 3">
    <name type="scientific">Candidatus Buchananbacteria bacterium RIFCSPHIGHO2_01_FULL_39_8</name>
    <dbReference type="NCBI Taxonomy" id="1797533"/>
    <lineage>
        <taxon>Bacteria</taxon>
        <taxon>Candidatus Buchananiibacteriota</taxon>
    </lineage>
</organism>
<gene>
    <name evidence="2" type="ORF">A2731_03230</name>
</gene>
<reference evidence="2 3" key="1">
    <citation type="journal article" date="2016" name="Nat. Commun.">
        <title>Thousands of microbial genomes shed light on interconnected biogeochemical processes in an aquifer system.</title>
        <authorList>
            <person name="Anantharaman K."/>
            <person name="Brown C.T."/>
            <person name="Hug L.A."/>
            <person name="Sharon I."/>
            <person name="Castelle C.J."/>
            <person name="Probst A.J."/>
            <person name="Thomas B.C."/>
            <person name="Singh A."/>
            <person name="Wilkins M.J."/>
            <person name="Karaoz U."/>
            <person name="Brodie E.L."/>
            <person name="Williams K.H."/>
            <person name="Hubbard S.S."/>
            <person name="Banfield J.F."/>
        </authorList>
    </citation>
    <scope>NUCLEOTIDE SEQUENCE [LARGE SCALE GENOMIC DNA]</scope>
</reference>
<accession>A0A1G1Y1R8</accession>
<keyword evidence="1" id="KW-0472">Membrane</keyword>
<sequence>MKNADSNKGFTQHHYQNGESVFLLPSQSRNGAGFTLIELLIYLSLTAVVTIIFTAFTVNVIKTGIRAVEDREVQQSTRFILTRITQEIKTAKEVISVAPEQLILKNQDNINVSFYLDSNTHVVYYNDGSNDFPISNDAIKITQLTFESTANNIINISLTAESKNPNNPSQVNFSSAVALRQLQY</sequence>
<feature type="transmembrane region" description="Helical" evidence="1">
    <location>
        <begin position="39"/>
        <end position="61"/>
    </location>
</feature>
<keyword evidence="1" id="KW-0812">Transmembrane</keyword>